<protein>
    <recommendedName>
        <fullName evidence="3">VWA domain-containing protein</fullName>
    </recommendedName>
</protein>
<dbReference type="RefSeq" id="WP_139716074.1">
    <property type="nucleotide sequence ID" value="NZ_CP040871.1"/>
</dbReference>
<name>A0A5B7ZTA4_9GAMM</name>
<gene>
    <name evidence="1" type="ORF">FHQ07_06675</name>
</gene>
<proteinExistence type="predicted"/>
<evidence type="ECO:0000313" key="2">
    <source>
        <dbReference type="Proteomes" id="UP000308149"/>
    </source>
</evidence>
<dbReference type="Proteomes" id="UP000308149">
    <property type="component" value="Chromosome"/>
</dbReference>
<dbReference type="EMBL" id="CP040871">
    <property type="protein sequence ID" value="QDA57022.1"/>
    <property type="molecule type" value="Genomic_DNA"/>
</dbReference>
<dbReference type="OrthoDB" id="8906291at2"/>
<accession>A0A5B7ZTA4</accession>
<evidence type="ECO:0008006" key="3">
    <source>
        <dbReference type="Google" id="ProtNLM"/>
    </source>
</evidence>
<evidence type="ECO:0000313" key="1">
    <source>
        <dbReference type="EMBL" id="QDA57022.1"/>
    </source>
</evidence>
<keyword evidence="2" id="KW-1185">Reference proteome</keyword>
<organism evidence="1 2">
    <name type="scientific">Thermomonas aquatica</name>
    <dbReference type="NCBI Taxonomy" id="2202149"/>
    <lineage>
        <taxon>Bacteria</taxon>
        <taxon>Pseudomonadati</taxon>
        <taxon>Pseudomonadota</taxon>
        <taxon>Gammaproteobacteria</taxon>
        <taxon>Lysobacterales</taxon>
        <taxon>Lysobacteraceae</taxon>
        <taxon>Thermomonas</taxon>
    </lineage>
</organism>
<sequence length="261" mass="28923">MHQERNKAIWKVAAFVTVLSLIAFLYARSVLGRRALDDVTLCPAIPDSVTVLLVDVTDPMTLPQKQDFRNQLDRLTAEIPRYGKLVIAKVDPVSEKLLVPVVTRCNPGVGADTSDLDGNPAKLDKLHREQFIAPIQDAYDQILSTSEASRSPILESIQSINLTEFAGGPGSDVRKRLVVASDLLQHTNALSFYKQLPESESLLRSQAFSRVRTDLRGVEVDLWMLQRGDSSSSQPRALPELWTEIIDAQGGRLMRVYTVSG</sequence>
<dbReference type="AlphaFoldDB" id="A0A5B7ZTA4"/>
<dbReference type="KEGG" id="thes:FHQ07_06675"/>
<reference evidence="1 2" key="1">
    <citation type="submission" date="2019-06" db="EMBL/GenBank/DDBJ databases">
        <title>Thermomonas aquatica sp. nov., isolated from an industrial wastewater treatment plant.</title>
        <authorList>
            <person name="Jeon J.H."/>
            <person name="Park D.-S."/>
        </authorList>
    </citation>
    <scope>NUCLEOTIDE SEQUENCE [LARGE SCALE GENOMIC DNA]</scope>
    <source>
        <strain evidence="1 2">SY21</strain>
    </source>
</reference>